<gene>
    <name evidence="2" type="ORF">C942_00835</name>
</gene>
<dbReference type="EMBL" id="AMZO01000016">
    <property type="protein sequence ID" value="ELR65749.1"/>
    <property type="molecule type" value="Genomic_DNA"/>
</dbReference>
<comment type="caution">
    <text evidence="2">The sequence shown here is derived from an EMBL/GenBank/DDBJ whole genome shotgun (WGS) entry which is preliminary data.</text>
</comment>
<sequence>MKRVLILTLVFLLSSCASYSVTEGEIQEYLDKNASFERTVGVKGLAYANVKFNDIKVGIGRVSDDRVNLEAKSEAKIIISGQPEQEVSIDVSFSAVPYYDRNEGAIFLNDLEVESLDIVPDVLEGFGSKHLISPIVQLIGQLLLTRPVYRLDEDDFKQSVLKTARPELLIKNHSLVVQM</sequence>
<dbReference type="Proteomes" id="UP000011134">
    <property type="component" value="Unassembled WGS sequence"/>
</dbReference>
<keyword evidence="3" id="KW-1185">Reference proteome</keyword>
<dbReference type="PATRIC" id="fig|1056511.3.peg.2327"/>
<feature type="signal peptide" evidence="1">
    <location>
        <begin position="1"/>
        <end position="19"/>
    </location>
</feature>
<dbReference type="Pfam" id="PF07273">
    <property type="entry name" value="DUF1439"/>
    <property type="match status" value="1"/>
</dbReference>
<evidence type="ECO:0008006" key="4">
    <source>
        <dbReference type="Google" id="ProtNLM"/>
    </source>
</evidence>
<evidence type="ECO:0000313" key="3">
    <source>
        <dbReference type="Proteomes" id="UP000011134"/>
    </source>
</evidence>
<proteinExistence type="predicted"/>
<accession>L8JE30</accession>
<keyword evidence="1" id="KW-0732">Signal</keyword>
<evidence type="ECO:0000256" key="1">
    <source>
        <dbReference type="SAM" id="SignalP"/>
    </source>
</evidence>
<dbReference type="PROSITE" id="PS51257">
    <property type="entry name" value="PROKAR_LIPOPROTEIN"/>
    <property type="match status" value="1"/>
</dbReference>
<evidence type="ECO:0000313" key="2">
    <source>
        <dbReference type="EMBL" id="ELR65749.1"/>
    </source>
</evidence>
<protein>
    <recommendedName>
        <fullName evidence="4">DUF1439 domain-containing protein</fullName>
    </recommendedName>
</protein>
<reference evidence="2 3" key="1">
    <citation type="submission" date="2012-12" db="EMBL/GenBank/DDBJ databases">
        <title>Genome Assembly of Photobacterium sp. AK15.</title>
        <authorList>
            <person name="Khatri I."/>
            <person name="Vaidya B."/>
            <person name="Srinivas T.N.R."/>
            <person name="Subramanian S."/>
            <person name="Pinnaka A."/>
        </authorList>
    </citation>
    <scope>NUCLEOTIDE SEQUENCE [LARGE SCALE GENOMIC DNA]</scope>
    <source>
        <strain evidence="2 3">AK15</strain>
    </source>
</reference>
<feature type="chain" id="PRO_5003993034" description="DUF1439 domain-containing protein" evidence="1">
    <location>
        <begin position="20"/>
        <end position="179"/>
    </location>
</feature>
<dbReference type="AlphaFoldDB" id="L8JE30"/>
<dbReference type="InterPro" id="IPR010835">
    <property type="entry name" value="DUF1439"/>
</dbReference>
<name>L8JE30_9GAMM</name>
<organism evidence="2 3">
    <name type="scientific">Photobacterium marinum</name>
    <dbReference type="NCBI Taxonomy" id="1056511"/>
    <lineage>
        <taxon>Bacteria</taxon>
        <taxon>Pseudomonadati</taxon>
        <taxon>Pseudomonadota</taxon>
        <taxon>Gammaproteobacteria</taxon>
        <taxon>Vibrionales</taxon>
        <taxon>Vibrionaceae</taxon>
        <taxon>Photobacterium</taxon>
    </lineage>
</organism>
<dbReference type="Gene3D" id="3.15.10.40">
    <property type="entry name" value="Uncharacterised protein PF07273, DUF1439"/>
    <property type="match status" value="1"/>
</dbReference>